<evidence type="ECO:0000256" key="1">
    <source>
        <dbReference type="SAM" id="MobiDB-lite"/>
    </source>
</evidence>
<organism evidence="3 4">
    <name type="scientific">Dendrothele bispora (strain CBS 962.96)</name>
    <dbReference type="NCBI Taxonomy" id="1314807"/>
    <lineage>
        <taxon>Eukaryota</taxon>
        <taxon>Fungi</taxon>
        <taxon>Dikarya</taxon>
        <taxon>Basidiomycota</taxon>
        <taxon>Agaricomycotina</taxon>
        <taxon>Agaricomycetes</taxon>
        <taxon>Agaricomycetidae</taxon>
        <taxon>Agaricales</taxon>
        <taxon>Agaricales incertae sedis</taxon>
        <taxon>Dendrothele</taxon>
    </lineage>
</organism>
<dbReference type="InterPro" id="IPR046496">
    <property type="entry name" value="DUF6589"/>
</dbReference>
<evidence type="ECO:0000313" key="4">
    <source>
        <dbReference type="Proteomes" id="UP000297245"/>
    </source>
</evidence>
<dbReference type="OrthoDB" id="5424058at2759"/>
<sequence>MKANITHWCREQGAELSSKVFERSPKAFEDFINSPHFGEKIQREGKAIQKLLTRPPNTRVNDLLDSFSLERLAEDLKKVAKTIWDVLTSVSSRDGGSRRNKELVFTAICAMLSIVRSQKANNFQVVMGLFLLGSGAAKREIAVFAQAGLSVNYSSVIEHIKALSAENLSTVQQVVKKFMCSIAWDNINFAFRVESQRLTSKDHFDSGTTSTLIIQHDPDTNTPATHGTLSLDMKPPRTTTKQNICNHSLLLLPSVEHAQKLDECSLWQLKQVALEHMPQLSHLKSQLPSCPSIEQITPHTTQQYPLPAMHEDESSIDGTINVYDTILNNLKLTNADMEKHGLMFTDGDLLTDSLVDKVESARRNSTGSIEGMKTTIRRFGLFHCKMSGARMVINQHWGKPNSPWPGSLWWEHTNLLGRKPMSAGWQTKKSAPWKQSHELLQMSLAAHVLDGFRIHCGHQHFDKWASEASMEEFNTVAEKVYQNLFTTAAFEEESEATDPDIVFMNNILYNRDVLYYWLLVKSIKSGDIGRVILVLRVWMVMMRAPKTMPRYANAIFETLGRLQEYPEKLRRMFLHNWLVNLTGKVNGFKEVDLLQEHTNFWIKVIYNAKGVNRSWEWLSMISVCIYSLRDAMRKVQTSFDIPIYGSKHTIPDMTEEIRRITEKLQDEKIQEHVSSRPANKEVDPVKDLLSEGSKYANKRSAFSKYQEDDYTMVNLGFQDESLLETVVWDDEDEGDDEEYQPTPEDLEMDEEEPIGMADELVDVAISIMDS</sequence>
<feature type="region of interest" description="Disordered" evidence="1">
    <location>
        <begin position="728"/>
        <end position="753"/>
    </location>
</feature>
<keyword evidence="4" id="KW-1185">Reference proteome</keyword>
<evidence type="ECO:0000259" key="2">
    <source>
        <dbReference type="Pfam" id="PF20231"/>
    </source>
</evidence>
<reference evidence="3 4" key="1">
    <citation type="journal article" date="2019" name="Nat. Ecol. Evol.">
        <title>Megaphylogeny resolves global patterns of mushroom evolution.</title>
        <authorList>
            <person name="Varga T."/>
            <person name="Krizsan K."/>
            <person name="Foldi C."/>
            <person name="Dima B."/>
            <person name="Sanchez-Garcia M."/>
            <person name="Sanchez-Ramirez S."/>
            <person name="Szollosi G.J."/>
            <person name="Szarkandi J.G."/>
            <person name="Papp V."/>
            <person name="Albert L."/>
            <person name="Andreopoulos W."/>
            <person name="Angelini C."/>
            <person name="Antonin V."/>
            <person name="Barry K.W."/>
            <person name="Bougher N.L."/>
            <person name="Buchanan P."/>
            <person name="Buyck B."/>
            <person name="Bense V."/>
            <person name="Catcheside P."/>
            <person name="Chovatia M."/>
            <person name="Cooper J."/>
            <person name="Damon W."/>
            <person name="Desjardin D."/>
            <person name="Finy P."/>
            <person name="Geml J."/>
            <person name="Haridas S."/>
            <person name="Hughes K."/>
            <person name="Justo A."/>
            <person name="Karasinski D."/>
            <person name="Kautmanova I."/>
            <person name="Kiss B."/>
            <person name="Kocsube S."/>
            <person name="Kotiranta H."/>
            <person name="LaButti K.M."/>
            <person name="Lechner B.E."/>
            <person name="Liimatainen K."/>
            <person name="Lipzen A."/>
            <person name="Lukacs Z."/>
            <person name="Mihaltcheva S."/>
            <person name="Morgado L.N."/>
            <person name="Niskanen T."/>
            <person name="Noordeloos M.E."/>
            <person name="Ohm R.A."/>
            <person name="Ortiz-Santana B."/>
            <person name="Ovrebo C."/>
            <person name="Racz N."/>
            <person name="Riley R."/>
            <person name="Savchenko A."/>
            <person name="Shiryaev A."/>
            <person name="Soop K."/>
            <person name="Spirin V."/>
            <person name="Szebenyi C."/>
            <person name="Tomsovsky M."/>
            <person name="Tulloss R.E."/>
            <person name="Uehling J."/>
            <person name="Grigoriev I.V."/>
            <person name="Vagvolgyi C."/>
            <person name="Papp T."/>
            <person name="Martin F.M."/>
            <person name="Miettinen O."/>
            <person name="Hibbett D.S."/>
            <person name="Nagy L.G."/>
        </authorList>
    </citation>
    <scope>NUCLEOTIDE SEQUENCE [LARGE SCALE GENOMIC DNA]</scope>
    <source>
        <strain evidence="3 4">CBS 962.96</strain>
    </source>
</reference>
<dbReference type="Proteomes" id="UP000297245">
    <property type="component" value="Unassembled WGS sequence"/>
</dbReference>
<dbReference type="AlphaFoldDB" id="A0A4S8M5F0"/>
<dbReference type="Pfam" id="PF20231">
    <property type="entry name" value="DUF6589"/>
    <property type="match status" value="1"/>
</dbReference>
<proteinExistence type="predicted"/>
<gene>
    <name evidence="3" type="ORF">K435DRAFT_662713</name>
</gene>
<evidence type="ECO:0000313" key="3">
    <source>
        <dbReference type="EMBL" id="THU97462.1"/>
    </source>
</evidence>
<accession>A0A4S8M5F0</accession>
<protein>
    <recommendedName>
        <fullName evidence="2">DUF6589 domain-containing protein</fullName>
    </recommendedName>
</protein>
<feature type="domain" description="DUF6589" evidence="2">
    <location>
        <begin position="248"/>
        <end position="648"/>
    </location>
</feature>
<dbReference type="EMBL" id="ML179155">
    <property type="protein sequence ID" value="THU97462.1"/>
    <property type="molecule type" value="Genomic_DNA"/>
</dbReference>
<name>A0A4S8M5F0_DENBC</name>